<keyword evidence="2" id="KW-0812">Transmembrane</keyword>
<feature type="region of interest" description="Disordered" evidence="1">
    <location>
        <begin position="44"/>
        <end position="164"/>
    </location>
</feature>
<sequence length="186" mass="19752">MEVLHIIGLILALVVAFFAYQWWSRSGFGFGSASRNSSANVPKVNRAYANPEPPSAGLADVDGTAKQQPMPNVPGQTEADLTAKEPIQRRNAPPQQEGIGPDAQAPADFGENLRHPEQLFHQPQGDPATPSMTINDVPSGRASQLSTPLSGNQQQFGPETAQNGSAFIGDSVFAFDGMEPSGFSSF</sequence>
<accession>A0A6C0DAT0</accession>
<evidence type="ECO:0000256" key="1">
    <source>
        <dbReference type="SAM" id="MobiDB-lite"/>
    </source>
</evidence>
<evidence type="ECO:0000313" key="3">
    <source>
        <dbReference type="EMBL" id="QHT13617.1"/>
    </source>
</evidence>
<feature type="transmembrane region" description="Helical" evidence="2">
    <location>
        <begin position="6"/>
        <end position="23"/>
    </location>
</feature>
<reference evidence="3" key="1">
    <citation type="journal article" date="2020" name="Nature">
        <title>Giant virus diversity and host interactions through global metagenomics.</title>
        <authorList>
            <person name="Schulz F."/>
            <person name="Roux S."/>
            <person name="Paez-Espino D."/>
            <person name="Jungbluth S."/>
            <person name="Walsh D.A."/>
            <person name="Denef V.J."/>
            <person name="McMahon K.D."/>
            <person name="Konstantinidis K.T."/>
            <person name="Eloe-Fadrosh E.A."/>
            <person name="Kyrpides N.C."/>
            <person name="Woyke T."/>
        </authorList>
    </citation>
    <scope>NUCLEOTIDE SEQUENCE</scope>
    <source>
        <strain evidence="3">GVMAG-M-3300023174-132</strain>
    </source>
</reference>
<proteinExistence type="predicted"/>
<dbReference type="EMBL" id="MN739575">
    <property type="protein sequence ID" value="QHT13617.1"/>
    <property type="molecule type" value="Genomic_DNA"/>
</dbReference>
<feature type="compositionally biased region" description="Polar residues" evidence="1">
    <location>
        <begin position="130"/>
        <end position="164"/>
    </location>
</feature>
<dbReference type="AlphaFoldDB" id="A0A6C0DAT0"/>
<keyword evidence="2" id="KW-1133">Transmembrane helix</keyword>
<protein>
    <submittedName>
        <fullName evidence="3">Uncharacterized protein</fullName>
    </submittedName>
</protein>
<name>A0A6C0DAT0_9ZZZZ</name>
<organism evidence="3">
    <name type="scientific">viral metagenome</name>
    <dbReference type="NCBI Taxonomy" id="1070528"/>
    <lineage>
        <taxon>unclassified sequences</taxon>
        <taxon>metagenomes</taxon>
        <taxon>organismal metagenomes</taxon>
    </lineage>
</organism>
<evidence type="ECO:0000256" key="2">
    <source>
        <dbReference type="SAM" id="Phobius"/>
    </source>
</evidence>
<keyword evidence="2" id="KW-0472">Membrane</keyword>